<dbReference type="SUPFAM" id="SSF47384">
    <property type="entry name" value="Homodimeric domain of signal transducing histidine kinase"/>
    <property type="match status" value="1"/>
</dbReference>
<comment type="catalytic activity">
    <reaction evidence="1">
        <text>ATP + protein L-histidine = ADP + protein N-phospho-L-histidine.</text>
        <dbReference type="EC" id="2.7.13.3"/>
    </reaction>
</comment>
<evidence type="ECO:0000256" key="12">
    <source>
        <dbReference type="ARBA" id="ARBA00022989"/>
    </source>
</evidence>
<dbReference type="Pfam" id="PF17203">
    <property type="entry name" value="sCache_3_2"/>
    <property type="match status" value="1"/>
</dbReference>
<dbReference type="InterPro" id="IPR003661">
    <property type="entry name" value="HisK_dim/P_dom"/>
</dbReference>
<feature type="coiled-coil region" evidence="17">
    <location>
        <begin position="311"/>
        <end position="338"/>
    </location>
</feature>
<dbReference type="Gene3D" id="3.30.450.20">
    <property type="entry name" value="PAS domain"/>
    <property type="match status" value="1"/>
</dbReference>
<dbReference type="InterPro" id="IPR036890">
    <property type="entry name" value="HATPase_C_sf"/>
</dbReference>
<keyword evidence="12 18" id="KW-1133">Transmembrane helix</keyword>
<comment type="subcellular location">
    <subcellularLocation>
        <location evidence="2">Cell inner membrane</location>
        <topology evidence="2">Multi-pass membrane protein</topology>
    </subcellularLocation>
</comment>
<dbReference type="PIRSF" id="PIRSF036431">
    <property type="entry name" value="STHK_DctB"/>
    <property type="match status" value="1"/>
</dbReference>
<evidence type="ECO:0000256" key="5">
    <source>
        <dbReference type="ARBA" id="ARBA00022519"/>
    </source>
</evidence>
<dbReference type="AlphaFoldDB" id="A0A2S5JI46"/>
<evidence type="ECO:0000256" key="7">
    <source>
        <dbReference type="ARBA" id="ARBA00022679"/>
    </source>
</evidence>
<dbReference type="EMBL" id="PRDS01000003">
    <property type="protein sequence ID" value="PPB81197.1"/>
    <property type="molecule type" value="Genomic_DNA"/>
</dbReference>
<accession>A0A2S5JI46</accession>
<feature type="transmembrane region" description="Helical" evidence="18">
    <location>
        <begin position="272"/>
        <end position="294"/>
    </location>
</feature>
<dbReference type="SUPFAM" id="SSF103190">
    <property type="entry name" value="Sensory domain-like"/>
    <property type="match status" value="1"/>
</dbReference>
<dbReference type="Gene3D" id="3.30.565.10">
    <property type="entry name" value="Histidine kinase-like ATPase, C-terminal domain"/>
    <property type="match status" value="1"/>
</dbReference>
<dbReference type="EC" id="2.7.13.3" evidence="3"/>
<comment type="function">
    <text evidence="15">Member of the two-component regulatory system DctB/DctD involved in the transport of C4-dicarboxylates. DctB functions as a membrane-associated protein kinase that phosphorylates DctD in response to environmental signals.</text>
</comment>
<reference evidence="20 21" key="1">
    <citation type="submission" date="2018-01" db="EMBL/GenBank/DDBJ databases">
        <title>Genomic Encyclopedia of Archaeal and Bacterial Type Strains, Phase II (KMG-II): from individual species to whole genera.</title>
        <authorList>
            <person name="Goeker M."/>
        </authorList>
    </citation>
    <scope>NUCLEOTIDE SEQUENCE [LARGE SCALE GENOMIC DNA]</scope>
    <source>
        <strain evidence="20 21">DSM 12048</strain>
    </source>
</reference>
<organism evidence="20 21">
    <name type="scientific">Albidovulum inexpectatum</name>
    <dbReference type="NCBI Taxonomy" id="196587"/>
    <lineage>
        <taxon>Bacteria</taxon>
        <taxon>Pseudomonadati</taxon>
        <taxon>Pseudomonadota</taxon>
        <taxon>Alphaproteobacteria</taxon>
        <taxon>Rhodobacterales</taxon>
        <taxon>Paracoccaceae</taxon>
        <taxon>Albidovulum</taxon>
    </lineage>
</organism>
<evidence type="ECO:0000313" key="20">
    <source>
        <dbReference type="EMBL" id="PPB81197.1"/>
    </source>
</evidence>
<dbReference type="GO" id="GO:0005524">
    <property type="term" value="F:ATP binding"/>
    <property type="evidence" value="ECO:0007669"/>
    <property type="project" value="UniProtKB-KW"/>
</dbReference>
<dbReference type="InterPro" id="IPR004358">
    <property type="entry name" value="Sig_transdc_His_kin-like_C"/>
</dbReference>
<evidence type="ECO:0000256" key="6">
    <source>
        <dbReference type="ARBA" id="ARBA00022553"/>
    </source>
</evidence>
<comment type="caution">
    <text evidence="20">The sequence shown here is derived from an EMBL/GenBank/DDBJ whole genome shotgun (WGS) entry which is preliminary data.</text>
</comment>
<dbReference type="InterPro" id="IPR033463">
    <property type="entry name" value="sCache_3"/>
</dbReference>
<dbReference type="PANTHER" id="PTHR43065:SF46">
    <property type="entry name" value="C4-DICARBOXYLATE TRANSPORT SENSOR PROTEIN DCTB"/>
    <property type="match status" value="1"/>
</dbReference>
<gene>
    <name evidence="20" type="ORF">LV82_01240</name>
</gene>
<dbReference type="CDD" id="cd00082">
    <property type="entry name" value="HisKA"/>
    <property type="match status" value="1"/>
</dbReference>
<keyword evidence="4" id="KW-1003">Cell membrane</keyword>
<keyword evidence="9" id="KW-0547">Nucleotide-binding</keyword>
<dbReference type="SUPFAM" id="SSF55874">
    <property type="entry name" value="ATPase domain of HSP90 chaperone/DNA topoisomerase II/histidine kinase"/>
    <property type="match status" value="1"/>
</dbReference>
<sequence length="570" mass="61590">MLRRLLAPLMLFLLFAAVTGGVWWNALAHALDRLEERGRADLALSGDRLIGQLQRYREMTVLIAGHPQIRQLAERPDSDPVQAHLVLQKAADITGSDELVVVGVAGQVLASSDDAARAGRDLSDAPSVRRALQGALGFHHEVEPGTGRRLFVYAAPVFSDDGPVLGAVVARIDTEAVEVVWRGEPMIVFFSDRQGTVFVSNRDELILVDLVRRDGGRNYLGQDARRLGGHEIWVLNGGPYLPRRALHLTRPLPVIGMTGEALVDIAPAERQAILQSMLAAAAFVVVGAALYALWERRRALATRLAAEAEANARLETRVAERTRELSQANELLRRTQAELVQAGKLSALGQMSAGISHELNQPLMAIQSYAENAAQFLQRGEPGRAADNLSRIADLARRMGRIIRNLRTFARQESDGMGDVDLVAVVQAALELVEPRLSRAAITVDWSVPDAPVMVRGGEVRLQQVVVNLLSNAADAIGQGGRIGIAFDRHGTRVSLRIRDTGPGIREPERIFDPFYSTKEVGASEGMGLGLSISYSIVKSFGGSISARNPAEGGAEFTVELDAAQGARAA</sequence>
<keyword evidence="14 18" id="KW-0472">Membrane</keyword>
<keyword evidence="21" id="KW-1185">Reference proteome</keyword>
<evidence type="ECO:0000313" key="21">
    <source>
        <dbReference type="Proteomes" id="UP000239736"/>
    </source>
</evidence>
<keyword evidence="5" id="KW-0997">Cell inner membrane</keyword>
<dbReference type="GO" id="GO:0000155">
    <property type="term" value="F:phosphorelay sensor kinase activity"/>
    <property type="evidence" value="ECO:0007669"/>
    <property type="project" value="InterPro"/>
</dbReference>
<evidence type="ECO:0000256" key="16">
    <source>
        <dbReference type="ARBA" id="ARBA00073143"/>
    </source>
</evidence>
<evidence type="ECO:0000259" key="19">
    <source>
        <dbReference type="PROSITE" id="PS50109"/>
    </source>
</evidence>
<evidence type="ECO:0000256" key="11">
    <source>
        <dbReference type="ARBA" id="ARBA00022840"/>
    </source>
</evidence>
<keyword evidence="7" id="KW-0808">Transferase</keyword>
<dbReference type="OrthoDB" id="7568856at2"/>
<dbReference type="Pfam" id="PF00512">
    <property type="entry name" value="HisKA"/>
    <property type="match status" value="1"/>
</dbReference>
<dbReference type="GO" id="GO:0005886">
    <property type="term" value="C:plasma membrane"/>
    <property type="evidence" value="ECO:0007669"/>
    <property type="project" value="UniProtKB-SubCell"/>
</dbReference>
<dbReference type="SMART" id="SM00388">
    <property type="entry name" value="HisKA"/>
    <property type="match status" value="1"/>
</dbReference>
<keyword evidence="17" id="KW-0175">Coiled coil</keyword>
<dbReference type="RefSeq" id="WP_104070024.1">
    <property type="nucleotide sequence ID" value="NZ_PRDS01000003.1"/>
</dbReference>
<dbReference type="InterPro" id="IPR005467">
    <property type="entry name" value="His_kinase_dom"/>
</dbReference>
<dbReference type="Gene3D" id="1.10.287.130">
    <property type="match status" value="1"/>
</dbReference>
<keyword evidence="13" id="KW-0902">Two-component regulatory system</keyword>
<evidence type="ECO:0000256" key="18">
    <source>
        <dbReference type="SAM" id="Phobius"/>
    </source>
</evidence>
<keyword evidence="8 18" id="KW-0812">Transmembrane</keyword>
<dbReference type="InterPro" id="IPR036097">
    <property type="entry name" value="HisK_dim/P_sf"/>
</dbReference>
<dbReference type="PRINTS" id="PR00344">
    <property type="entry name" value="BCTRLSENSOR"/>
</dbReference>
<feature type="domain" description="Histidine kinase" evidence="19">
    <location>
        <begin position="354"/>
        <end position="565"/>
    </location>
</feature>
<evidence type="ECO:0000256" key="1">
    <source>
        <dbReference type="ARBA" id="ARBA00000085"/>
    </source>
</evidence>
<dbReference type="FunFam" id="1.10.287.130:FF:000049">
    <property type="entry name" value="C4-dicarboxylate transport sensor protein DctB"/>
    <property type="match status" value="1"/>
</dbReference>
<keyword evidence="10 20" id="KW-0418">Kinase</keyword>
<dbReference type="InterPro" id="IPR017055">
    <property type="entry name" value="Sig_transdc_His_kinase_DctB"/>
</dbReference>
<protein>
    <recommendedName>
        <fullName evidence="16">C4-dicarboxylate transport sensor protein DctB</fullName>
        <ecNumber evidence="3">2.7.13.3</ecNumber>
    </recommendedName>
</protein>
<evidence type="ECO:0000256" key="9">
    <source>
        <dbReference type="ARBA" id="ARBA00022741"/>
    </source>
</evidence>
<keyword evidence="11" id="KW-0067">ATP-binding</keyword>
<dbReference type="Proteomes" id="UP000239736">
    <property type="component" value="Unassembled WGS sequence"/>
</dbReference>
<dbReference type="SMART" id="SM00387">
    <property type="entry name" value="HATPase_c"/>
    <property type="match status" value="1"/>
</dbReference>
<proteinExistence type="predicted"/>
<dbReference type="PANTHER" id="PTHR43065">
    <property type="entry name" value="SENSOR HISTIDINE KINASE"/>
    <property type="match status" value="1"/>
</dbReference>
<evidence type="ECO:0000256" key="15">
    <source>
        <dbReference type="ARBA" id="ARBA00059004"/>
    </source>
</evidence>
<dbReference type="InterPro" id="IPR003594">
    <property type="entry name" value="HATPase_dom"/>
</dbReference>
<evidence type="ECO:0000256" key="17">
    <source>
        <dbReference type="SAM" id="Coils"/>
    </source>
</evidence>
<evidence type="ECO:0000256" key="3">
    <source>
        <dbReference type="ARBA" id="ARBA00012438"/>
    </source>
</evidence>
<evidence type="ECO:0000256" key="14">
    <source>
        <dbReference type="ARBA" id="ARBA00023136"/>
    </source>
</evidence>
<evidence type="ECO:0000256" key="4">
    <source>
        <dbReference type="ARBA" id="ARBA00022475"/>
    </source>
</evidence>
<keyword evidence="6" id="KW-0597">Phosphoprotein</keyword>
<evidence type="ECO:0000256" key="13">
    <source>
        <dbReference type="ARBA" id="ARBA00023012"/>
    </source>
</evidence>
<dbReference type="Pfam" id="PF02518">
    <property type="entry name" value="HATPase_c"/>
    <property type="match status" value="1"/>
</dbReference>
<evidence type="ECO:0000256" key="2">
    <source>
        <dbReference type="ARBA" id="ARBA00004429"/>
    </source>
</evidence>
<dbReference type="InterPro" id="IPR029151">
    <property type="entry name" value="Sensor-like_sf"/>
</dbReference>
<evidence type="ECO:0000256" key="8">
    <source>
        <dbReference type="ARBA" id="ARBA00022692"/>
    </source>
</evidence>
<dbReference type="PROSITE" id="PS50109">
    <property type="entry name" value="HIS_KIN"/>
    <property type="match status" value="1"/>
</dbReference>
<dbReference type="CDD" id="cd12914">
    <property type="entry name" value="PDC1_DGC_like"/>
    <property type="match status" value="1"/>
</dbReference>
<name>A0A2S5JI46_9RHOB</name>
<evidence type="ECO:0000256" key="10">
    <source>
        <dbReference type="ARBA" id="ARBA00022777"/>
    </source>
</evidence>